<dbReference type="Gene3D" id="3.40.50.300">
    <property type="entry name" value="P-loop containing nucleotide triphosphate hydrolases"/>
    <property type="match status" value="1"/>
</dbReference>
<gene>
    <name evidence="3" type="ORF">HDK90DRAFT_552738</name>
</gene>
<protein>
    <submittedName>
        <fullName evidence="3">AAA domain-containing protein</fullName>
    </submittedName>
</protein>
<feature type="domain" description="DNA2/NAM7 helicase-like C-terminal" evidence="2">
    <location>
        <begin position="222"/>
        <end position="348"/>
    </location>
</feature>
<evidence type="ECO:0000313" key="3">
    <source>
        <dbReference type="EMBL" id="KAK8235930.1"/>
    </source>
</evidence>
<evidence type="ECO:0000256" key="1">
    <source>
        <dbReference type="SAM" id="MobiDB-lite"/>
    </source>
</evidence>
<evidence type="ECO:0000313" key="4">
    <source>
        <dbReference type="Proteomes" id="UP001492380"/>
    </source>
</evidence>
<dbReference type="InterPro" id="IPR041679">
    <property type="entry name" value="DNA2/NAM7-like_C"/>
</dbReference>
<proteinExistence type="predicted"/>
<organism evidence="3 4">
    <name type="scientific">Phyllosticta capitalensis</name>
    <dbReference type="NCBI Taxonomy" id="121624"/>
    <lineage>
        <taxon>Eukaryota</taxon>
        <taxon>Fungi</taxon>
        <taxon>Dikarya</taxon>
        <taxon>Ascomycota</taxon>
        <taxon>Pezizomycotina</taxon>
        <taxon>Dothideomycetes</taxon>
        <taxon>Dothideomycetes incertae sedis</taxon>
        <taxon>Botryosphaeriales</taxon>
        <taxon>Phyllostictaceae</taxon>
        <taxon>Phyllosticta</taxon>
    </lineage>
</organism>
<sequence>MNEEKLKNLAVFSKALAEARSEIEKKHLRNAIASIYAVVDDNKPAIKSEKKEEAPERKLDGTPDVIDLTSDDETPPSRQRSATVIHQTTEQQDQQSQSRLSPTSGDAPPTRKHAATDVGQPAAKRARGDKSPSSPAASAQNSPARESNNDSGAEKTRESASGNEPSPAPPRRSRNHSPPTVALNFEQIFSGDKMQDLVFAPHTSRFEACLRDEFGVKDPRSVALFDVSPGFSVTDAPGSHRNHVNLTVVMHAVSSLAKHGIDASDICVLVPYLGQLYQFTITRTEIAEESMETAKLRLETFDAVQGREFPYVIVDTVRKDGLGFLGEANRLNVALSRARFSLIVVVNCSNLADCDNWRQSWLYKVVSNIERSGNQPRRRSSLSGKTPPPPPTDDVDGAVPSEEAVAEEAGNEPEPESSTADANFDDSAVPPPVADEVDPFGVDNARTLHWTSPEEEDIHTEAVGSRDDDYMYDEGQWN</sequence>
<name>A0ABR1YSI8_9PEZI</name>
<dbReference type="SUPFAM" id="SSF52540">
    <property type="entry name" value="P-loop containing nucleoside triphosphate hydrolases"/>
    <property type="match status" value="1"/>
</dbReference>
<dbReference type="InterPro" id="IPR047187">
    <property type="entry name" value="SF1_C_Upf1"/>
</dbReference>
<dbReference type="Pfam" id="PF13087">
    <property type="entry name" value="AAA_12"/>
    <property type="match status" value="1"/>
</dbReference>
<dbReference type="InterPro" id="IPR027417">
    <property type="entry name" value="P-loop_NTPase"/>
</dbReference>
<feature type="compositionally biased region" description="Basic and acidic residues" evidence="1">
    <location>
        <begin position="41"/>
        <end position="61"/>
    </location>
</feature>
<feature type="region of interest" description="Disordered" evidence="1">
    <location>
        <begin position="41"/>
        <end position="179"/>
    </location>
</feature>
<feature type="region of interest" description="Disordered" evidence="1">
    <location>
        <begin position="373"/>
        <end position="478"/>
    </location>
</feature>
<comment type="caution">
    <text evidence="3">The sequence shown here is derived from an EMBL/GenBank/DDBJ whole genome shotgun (WGS) entry which is preliminary data.</text>
</comment>
<dbReference type="Proteomes" id="UP001492380">
    <property type="component" value="Unassembled WGS sequence"/>
</dbReference>
<reference evidence="3 4" key="1">
    <citation type="submission" date="2024-04" db="EMBL/GenBank/DDBJ databases">
        <title>Phyllosticta paracitricarpa is synonymous to the EU quarantine fungus P. citricarpa based on phylogenomic analyses.</title>
        <authorList>
            <consortium name="Lawrence Berkeley National Laboratory"/>
            <person name="Van Ingen-Buijs V.A."/>
            <person name="Van Westerhoven A.C."/>
            <person name="Haridas S."/>
            <person name="Skiadas P."/>
            <person name="Martin F."/>
            <person name="Groenewald J.Z."/>
            <person name="Crous P.W."/>
            <person name="Seidl M.F."/>
        </authorList>
    </citation>
    <scope>NUCLEOTIDE SEQUENCE [LARGE SCALE GENOMIC DNA]</scope>
    <source>
        <strain evidence="3 4">CBS 123374</strain>
    </source>
</reference>
<feature type="compositionally biased region" description="Polar residues" evidence="1">
    <location>
        <begin position="76"/>
        <end position="86"/>
    </location>
</feature>
<dbReference type="PANTHER" id="PTHR10887:SF517">
    <property type="entry name" value="RNA HELICASE NONSENSE MRNA REDUCING FACTOR"/>
    <property type="match status" value="1"/>
</dbReference>
<dbReference type="PANTHER" id="PTHR10887">
    <property type="entry name" value="DNA2/NAM7 HELICASE FAMILY"/>
    <property type="match status" value="1"/>
</dbReference>
<feature type="compositionally biased region" description="Acidic residues" evidence="1">
    <location>
        <begin position="404"/>
        <end position="415"/>
    </location>
</feature>
<dbReference type="InterPro" id="IPR045055">
    <property type="entry name" value="DNA2/NAM7-like"/>
</dbReference>
<dbReference type="EMBL" id="JBBWRZ010000005">
    <property type="protein sequence ID" value="KAK8235930.1"/>
    <property type="molecule type" value="Genomic_DNA"/>
</dbReference>
<evidence type="ECO:0000259" key="2">
    <source>
        <dbReference type="Pfam" id="PF13087"/>
    </source>
</evidence>
<keyword evidence="4" id="KW-1185">Reference proteome</keyword>
<feature type="compositionally biased region" description="Low complexity" evidence="1">
    <location>
        <begin position="87"/>
        <end position="98"/>
    </location>
</feature>
<dbReference type="CDD" id="cd18808">
    <property type="entry name" value="SF1_C_Upf1"/>
    <property type="match status" value="1"/>
</dbReference>
<feature type="compositionally biased region" description="Low complexity" evidence="1">
    <location>
        <begin position="131"/>
        <end position="144"/>
    </location>
</feature>
<accession>A0ABR1YSI8</accession>